<accession>A0ABW4LIQ1</accession>
<proteinExistence type="predicted"/>
<evidence type="ECO:0000313" key="1">
    <source>
        <dbReference type="EMBL" id="MFD1735004.1"/>
    </source>
</evidence>
<dbReference type="RefSeq" id="WP_377926086.1">
    <property type="nucleotide sequence ID" value="NZ_JBHUEM010000001.1"/>
</dbReference>
<protein>
    <submittedName>
        <fullName evidence="1">Uncharacterized protein</fullName>
    </submittedName>
</protein>
<evidence type="ECO:0000313" key="2">
    <source>
        <dbReference type="Proteomes" id="UP001597214"/>
    </source>
</evidence>
<sequence>MMNENEYKTQYNLIIDILAEMISNYLTNSKDKDKNKLVEVGKDEYFVTKK</sequence>
<gene>
    <name evidence="1" type="ORF">ACFSCX_00360</name>
</gene>
<dbReference type="EMBL" id="JBHUEM010000001">
    <property type="protein sequence ID" value="MFD1735004.1"/>
    <property type="molecule type" value="Genomic_DNA"/>
</dbReference>
<keyword evidence="2" id="KW-1185">Reference proteome</keyword>
<organism evidence="1 2">
    <name type="scientific">Bacillus salitolerans</name>
    <dbReference type="NCBI Taxonomy" id="1437434"/>
    <lineage>
        <taxon>Bacteria</taxon>
        <taxon>Bacillati</taxon>
        <taxon>Bacillota</taxon>
        <taxon>Bacilli</taxon>
        <taxon>Bacillales</taxon>
        <taxon>Bacillaceae</taxon>
        <taxon>Bacillus</taxon>
    </lineage>
</organism>
<reference evidence="2" key="1">
    <citation type="journal article" date="2019" name="Int. J. Syst. Evol. Microbiol.">
        <title>The Global Catalogue of Microorganisms (GCM) 10K type strain sequencing project: providing services to taxonomists for standard genome sequencing and annotation.</title>
        <authorList>
            <consortium name="The Broad Institute Genomics Platform"/>
            <consortium name="The Broad Institute Genome Sequencing Center for Infectious Disease"/>
            <person name="Wu L."/>
            <person name="Ma J."/>
        </authorList>
    </citation>
    <scope>NUCLEOTIDE SEQUENCE [LARGE SCALE GENOMIC DNA]</scope>
    <source>
        <strain evidence="2">CCUG 49339</strain>
    </source>
</reference>
<comment type="caution">
    <text evidence="1">The sequence shown here is derived from an EMBL/GenBank/DDBJ whole genome shotgun (WGS) entry which is preliminary data.</text>
</comment>
<dbReference type="Proteomes" id="UP001597214">
    <property type="component" value="Unassembled WGS sequence"/>
</dbReference>
<name>A0ABW4LIQ1_9BACI</name>